<accession>A0ABW1KQ67</accession>
<organism evidence="2 3">
    <name type="scientific">Plantactinospora solaniradicis</name>
    <dbReference type="NCBI Taxonomy" id="1723736"/>
    <lineage>
        <taxon>Bacteria</taxon>
        <taxon>Bacillati</taxon>
        <taxon>Actinomycetota</taxon>
        <taxon>Actinomycetes</taxon>
        <taxon>Micromonosporales</taxon>
        <taxon>Micromonosporaceae</taxon>
        <taxon>Plantactinospora</taxon>
    </lineage>
</organism>
<dbReference type="EMBL" id="JBHSPR010000095">
    <property type="protein sequence ID" value="MFC6023570.1"/>
    <property type="molecule type" value="Genomic_DNA"/>
</dbReference>
<dbReference type="Proteomes" id="UP001596203">
    <property type="component" value="Unassembled WGS sequence"/>
</dbReference>
<dbReference type="RefSeq" id="WP_377434030.1">
    <property type="nucleotide sequence ID" value="NZ_JBHSPR010000095.1"/>
</dbReference>
<keyword evidence="3" id="KW-1185">Reference proteome</keyword>
<name>A0ABW1KQ67_9ACTN</name>
<gene>
    <name evidence="2" type="ORF">ACFP2T_46375</name>
</gene>
<sequence>MSTRRKVLGGTLVAVLTGGAAGSVWLAGAARPDSEGSAGAEVPTETAEVTRGNVAERVQVNGAFGYGTAYPVVHLGEPGVLTAMTAPEIVVARGGRLYVVANQPVRLLYGGTPAYREFAFGMSDGPDVRQLERNLVALGHDPDDRLTVDGRFSRATAAAVRRWQAAWGLPVGQRTGTLPLGRVVFQPGAVRIKEAQATVGATARPDQPVVTVTSTKPVVTAQVTPERRRLVKVGDPVTITMAGTAPFPGTVLAIGRTATAAAQSSESGGAATASPFEVTISATAPAGAGDVDQAPVMVAVTRQTHQNVLTVPITALLARAGGGYQVRLETDRYVPVEPGLFDSTTGRVEVTGELTPAQRVKVPAAR</sequence>
<evidence type="ECO:0000259" key="1">
    <source>
        <dbReference type="Pfam" id="PF01471"/>
    </source>
</evidence>
<dbReference type="InterPro" id="IPR006311">
    <property type="entry name" value="TAT_signal"/>
</dbReference>
<comment type="caution">
    <text evidence="2">The sequence shown here is derived from an EMBL/GenBank/DDBJ whole genome shotgun (WGS) entry which is preliminary data.</text>
</comment>
<proteinExistence type="predicted"/>
<dbReference type="PROSITE" id="PS51318">
    <property type="entry name" value="TAT"/>
    <property type="match status" value="1"/>
</dbReference>
<protein>
    <submittedName>
        <fullName evidence="2">Peptidoglycan-binding protein</fullName>
    </submittedName>
</protein>
<feature type="domain" description="Peptidoglycan binding-like" evidence="1">
    <location>
        <begin position="125"/>
        <end position="171"/>
    </location>
</feature>
<evidence type="ECO:0000313" key="2">
    <source>
        <dbReference type="EMBL" id="MFC6023570.1"/>
    </source>
</evidence>
<dbReference type="InterPro" id="IPR036366">
    <property type="entry name" value="PGBDSf"/>
</dbReference>
<dbReference type="InterPro" id="IPR002477">
    <property type="entry name" value="Peptidoglycan-bd-like"/>
</dbReference>
<dbReference type="SUPFAM" id="SSF47090">
    <property type="entry name" value="PGBD-like"/>
    <property type="match status" value="1"/>
</dbReference>
<dbReference type="Pfam" id="PF01471">
    <property type="entry name" value="PG_binding_1"/>
    <property type="match status" value="1"/>
</dbReference>
<dbReference type="InterPro" id="IPR036365">
    <property type="entry name" value="PGBD-like_sf"/>
</dbReference>
<evidence type="ECO:0000313" key="3">
    <source>
        <dbReference type="Proteomes" id="UP001596203"/>
    </source>
</evidence>
<reference evidence="3" key="1">
    <citation type="journal article" date="2019" name="Int. J. Syst. Evol. Microbiol.">
        <title>The Global Catalogue of Microorganisms (GCM) 10K type strain sequencing project: providing services to taxonomists for standard genome sequencing and annotation.</title>
        <authorList>
            <consortium name="The Broad Institute Genomics Platform"/>
            <consortium name="The Broad Institute Genome Sequencing Center for Infectious Disease"/>
            <person name="Wu L."/>
            <person name="Ma J."/>
        </authorList>
    </citation>
    <scope>NUCLEOTIDE SEQUENCE [LARGE SCALE GENOMIC DNA]</scope>
    <source>
        <strain evidence="3">ZS-35-S2</strain>
    </source>
</reference>
<dbReference type="Gene3D" id="1.10.101.10">
    <property type="entry name" value="PGBD-like superfamily/PGBD"/>
    <property type="match status" value="1"/>
</dbReference>